<keyword evidence="14" id="KW-1185">Reference proteome</keyword>
<dbReference type="EMBL" id="KN608829">
    <property type="protein sequence ID" value="KHJ78814.1"/>
    <property type="molecule type" value="Genomic_DNA"/>
</dbReference>
<sequence length="321" mass="36797">MPITGDKRRSFDLVIRHSSVSTILYHTTLKKLIFVKQFRPAVLIAHALRQSENFGKKLSEIDWSKYDASHGYTLELCAGMIDKNIPTVDIAREEIEEECGYVVKNEDLQLVTTYNVAAHESGGAQYVFYTEIDDSMKVTEGGGNASEGEYITKVFLSEDEKIAQYEWHPRDITPLKDLHFEQMPLSSRFEPLRLHFTIGSLTRTWDLALCDESFAVLLYNEDTKELIFTQRFRPAALVGLALHHSPPKTKLDAIDWASQPPEWAYTLELCSGHHKRNCTKQEIEEKAKECVALKCGYKVEKLRFVTSYLYVFFVKFPVANV</sequence>
<dbReference type="PANTHER" id="PTHR11839:SF15">
    <property type="entry name" value="URIDINE DIPHOSPHATE GLUCOSE PYROPHOSPHATASE NUDT14"/>
    <property type="match status" value="1"/>
</dbReference>
<dbReference type="GO" id="GO:0019693">
    <property type="term" value="P:ribose phosphate metabolic process"/>
    <property type="evidence" value="ECO:0007669"/>
    <property type="project" value="TreeGrafter"/>
</dbReference>
<evidence type="ECO:0000256" key="1">
    <source>
        <dbReference type="ARBA" id="ARBA00001946"/>
    </source>
</evidence>
<comment type="subcellular location">
    <subcellularLocation>
        <location evidence="2">Cytoplasm</location>
    </subcellularLocation>
</comment>
<dbReference type="InterPro" id="IPR015797">
    <property type="entry name" value="NUDIX_hydrolase-like_dom_sf"/>
</dbReference>
<evidence type="ECO:0000256" key="6">
    <source>
        <dbReference type="ARBA" id="ARBA00022842"/>
    </source>
</evidence>
<proteinExistence type="predicted"/>
<gene>
    <name evidence="13" type="ORF">OESDEN_21561</name>
</gene>
<dbReference type="CDD" id="cd18887">
    <property type="entry name" value="NUDIX_UGPPase_Nudt14"/>
    <property type="match status" value="1"/>
</dbReference>
<dbReference type="Proteomes" id="UP000053660">
    <property type="component" value="Unassembled WGS sequence"/>
</dbReference>
<comment type="cofactor">
    <cofactor evidence="1">
        <name>Mg(2+)</name>
        <dbReference type="ChEBI" id="CHEBI:18420"/>
    </cofactor>
</comment>
<evidence type="ECO:0000313" key="14">
    <source>
        <dbReference type="Proteomes" id="UP000053660"/>
    </source>
</evidence>
<dbReference type="OrthoDB" id="10249920at2759"/>
<evidence type="ECO:0000259" key="12">
    <source>
        <dbReference type="PROSITE" id="PS51462"/>
    </source>
</evidence>
<dbReference type="FunFam" id="3.90.79.10:FF:000035">
    <property type="entry name" value="Uridine diphosphate glucose pyrophosphatase"/>
    <property type="match status" value="1"/>
</dbReference>
<keyword evidence="6" id="KW-0460">Magnesium</keyword>
<dbReference type="GO" id="GO:0008768">
    <property type="term" value="F:UDP-sugar diphosphatase activity"/>
    <property type="evidence" value="ECO:0007669"/>
    <property type="project" value="UniProtKB-EC"/>
</dbReference>
<comment type="function">
    <text evidence="8">Hydrolyzes UDP-glucose to glucose 1-phosphate and UMP and ADP-ribose to ribose 5-phosphate and AMP. The physiological substrate is probably UDP-glucose. Poor activity on other substrates such as ADP-glucose, CDP-glucose, GDP-glucose and GDP-mannose.</text>
</comment>
<feature type="domain" description="Nudix hydrolase" evidence="12">
    <location>
        <begin position="15"/>
        <end position="191"/>
    </location>
</feature>
<dbReference type="Gene3D" id="3.90.79.10">
    <property type="entry name" value="Nucleoside Triphosphate Pyrophosphohydrolase"/>
    <property type="match status" value="2"/>
</dbReference>
<comment type="subunit">
    <text evidence="3">Homodimer.</text>
</comment>
<evidence type="ECO:0000256" key="3">
    <source>
        <dbReference type="ARBA" id="ARBA00011738"/>
    </source>
</evidence>
<keyword evidence="4" id="KW-0963">Cytoplasm</keyword>
<evidence type="ECO:0000256" key="2">
    <source>
        <dbReference type="ARBA" id="ARBA00004496"/>
    </source>
</evidence>
<comment type="catalytic activity">
    <reaction evidence="7">
        <text>UDP-sugar + H2O = UMP + alpha-D-aldose 1-phosphate.</text>
        <dbReference type="EC" id="3.6.1.45"/>
    </reaction>
</comment>
<evidence type="ECO:0000256" key="5">
    <source>
        <dbReference type="ARBA" id="ARBA00022801"/>
    </source>
</evidence>
<evidence type="ECO:0000256" key="7">
    <source>
        <dbReference type="ARBA" id="ARBA00051086"/>
    </source>
</evidence>
<dbReference type="SUPFAM" id="SSF55811">
    <property type="entry name" value="Nudix"/>
    <property type="match status" value="1"/>
</dbReference>
<dbReference type="PANTHER" id="PTHR11839">
    <property type="entry name" value="UDP/ADP-SUGAR PYROPHOSPHATASE"/>
    <property type="match status" value="1"/>
</dbReference>
<evidence type="ECO:0000256" key="11">
    <source>
        <dbReference type="ARBA" id="ARBA00080475"/>
    </source>
</evidence>
<dbReference type="GO" id="GO:0006753">
    <property type="term" value="P:nucleoside phosphate metabolic process"/>
    <property type="evidence" value="ECO:0007669"/>
    <property type="project" value="TreeGrafter"/>
</dbReference>
<dbReference type="EC" id="3.6.1.45" evidence="9"/>
<keyword evidence="5 13" id="KW-0378">Hydrolase</keyword>
<reference evidence="13 14" key="1">
    <citation type="submission" date="2014-03" db="EMBL/GenBank/DDBJ databases">
        <title>Draft genome of the hookworm Oesophagostomum dentatum.</title>
        <authorList>
            <person name="Mitreva M."/>
        </authorList>
    </citation>
    <scope>NUCLEOTIDE SEQUENCE [LARGE SCALE GENOMIC DNA]</scope>
    <source>
        <strain evidence="13 14">OD-Hann</strain>
    </source>
</reference>
<evidence type="ECO:0000256" key="8">
    <source>
        <dbReference type="ARBA" id="ARBA00054674"/>
    </source>
</evidence>
<dbReference type="PROSITE" id="PS51462">
    <property type="entry name" value="NUDIX"/>
    <property type="match status" value="1"/>
</dbReference>
<dbReference type="InterPro" id="IPR000086">
    <property type="entry name" value="NUDIX_hydrolase_dom"/>
</dbReference>
<protein>
    <recommendedName>
        <fullName evidence="10">Uridine diphosphate glucose pyrophosphatase NUDT14</fullName>
        <ecNumber evidence="9">3.6.1.45</ecNumber>
    </recommendedName>
    <alternativeName>
        <fullName evidence="11">Nucleoside diphosphate-linked moiety X motif 14</fullName>
    </alternativeName>
</protein>
<evidence type="ECO:0000256" key="9">
    <source>
        <dbReference type="ARBA" id="ARBA00066480"/>
    </source>
</evidence>
<evidence type="ECO:0000256" key="4">
    <source>
        <dbReference type="ARBA" id="ARBA00022490"/>
    </source>
</evidence>
<evidence type="ECO:0000313" key="13">
    <source>
        <dbReference type="EMBL" id="KHJ78814.1"/>
    </source>
</evidence>
<accession>A0A0B1S1J9</accession>
<dbReference type="AlphaFoldDB" id="A0A0B1S1J9"/>
<organism evidence="13 14">
    <name type="scientific">Oesophagostomum dentatum</name>
    <name type="common">Nodular worm</name>
    <dbReference type="NCBI Taxonomy" id="61180"/>
    <lineage>
        <taxon>Eukaryota</taxon>
        <taxon>Metazoa</taxon>
        <taxon>Ecdysozoa</taxon>
        <taxon>Nematoda</taxon>
        <taxon>Chromadorea</taxon>
        <taxon>Rhabditida</taxon>
        <taxon>Rhabditina</taxon>
        <taxon>Rhabditomorpha</taxon>
        <taxon>Strongyloidea</taxon>
        <taxon>Strongylidae</taxon>
        <taxon>Oesophagostomum</taxon>
    </lineage>
</organism>
<dbReference type="GO" id="GO:0005737">
    <property type="term" value="C:cytoplasm"/>
    <property type="evidence" value="ECO:0007669"/>
    <property type="project" value="UniProtKB-SubCell"/>
</dbReference>
<evidence type="ECO:0000256" key="10">
    <source>
        <dbReference type="ARBA" id="ARBA00071467"/>
    </source>
</evidence>
<name>A0A0B1S1J9_OESDE</name>